<keyword evidence="6" id="KW-1185">Reference proteome</keyword>
<dbReference type="KEGG" id="lby:Lbys_3258"/>
<dbReference type="EMBL" id="CP002305">
    <property type="protein sequence ID" value="ADQ18918.1"/>
    <property type="molecule type" value="Genomic_DNA"/>
</dbReference>
<dbReference type="Gene3D" id="3.20.20.370">
    <property type="entry name" value="Glycoside hydrolase/deacetylase"/>
    <property type="match status" value="1"/>
</dbReference>
<dbReference type="RefSeq" id="WP_013409945.1">
    <property type="nucleotide sequence ID" value="NC_014655.1"/>
</dbReference>
<feature type="domain" description="NodB homology" evidence="4">
    <location>
        <begin position="21"/>
        <end position="242"/>
    </location>
</feature>
<evidence type="ECO:0000313" key="6">
    <source>
        <dbReference type="Proteomes" id="UP000007435"/>
    </source>
</evidence>
<reference evidence="5 6" key="2">
    <citation type="journal article" date="2011" name="Stand. Genomic Sci.">
        <title>Complete genome sequence of Leadbetterella byssophila type strain (4M15).</title>
        <authorList>
            <person name="Abt B."/>
            <person name="Teshima H."/>
            <person name="Lucas S."/>
            <person name="Lapidus A."/>
            <person name="Del Rio T.G."/>
            <person name="Nolan M."/>
            <person name="Tice H."/>
            <person name="Cheng J.F."/>
            <person name="Pitluck S."/>
            <person name="Liolios K."/>
            <person name="Pagani I."/>
            <person name="Ivanova N."/>
            <person name="Mavromatis K."/>
            <person name="Pati A."/>
            <person name="Tapia R."/>
            <person name="Han C."/>
            <person name="Goodwin L."/>
            <person name="Chen A."/>
            <person name="Palaniappan K."/>
            <person name="Land M."/>
            <person name="Hauser L."/>
            <person name="Chang Y.J."/>
            <person name="Jeffries C.D."/>
            <person name="Rohde M."/>
            <person name="Goker M."/>
            <person name="Tindall B.J."/>
            <person name="Detter J.C."/>
            <person name="Woyke T."/>
            <person name="Bristow J."/>
            <person name="Eisen J.A."/>
            <person name="Markowitz V."/>
            <person name="Hugenholtz P."/>
            <person name="Klenk H.P."/>
            <person name="Kyrpides N.C."/>
        </authorList>
    </citation>
    <scope>NUCLEOTIDE SEQUENCE [LARGE SCALE GENOMIC DNA]</scope>
    <source>
        <strain evidence="6">DSM 17132 / JCM 16389 / KACC 11308 / NBRC 106382 / 4M15</strain>
    </source>
</reference>
<evidence type="ECO:0000313" key="5">
    <source>
        <dbReference type="EMBL" id="ADQ18918.1"/>
    </source>
</evidence>
<keyword evidence="2" id="KW-0378">Hydrolase</keyword>
<dbReference type="GO" id="GO:0005975">
    <property type="term" value="P:carbohydrate metabolic process"/>
    <property type="evidence" value="ECO:0007669"/>
    <property type="project" value="InterPro"/>
</dbReference>
<keyword evidence="1" id="KW-0479">Metal-binding</keyword>
<dbReference type="eggNOG" id="COG0726">
    <property type="taxonomic scope" value="Bacteria"/>
</dbReference>
<keyword evidence="3" id="KW-0732">Signal</keyword>
<dbReference type="SUPFAM" id="SSF88713">
    <property type="entry name" value="Glycoside hydrolase/deacetylase"/>
    <property type="match status" value="1"/>
</dbReference>
<dbReference type="PANTHER" id="PTHR10587">
    <property type="entry name" value="GLYCOSYL TRANSFERASE-RELATED"/>
    <property type="match status" value="1"/>
</dbReference>
<name>E4RWH8_LEAB4</name>
<dbReference type="Pfam" id="PF01522">
    <property type="entry name" value="Polysacc_deac_1"/>
    <property type="match status" value="1"/>
</dbReference>
<feature type="signal peptide" evidence="3">
    <location>
        <begin position="1"/>
        <end position="19"/>
    </location>
</feature>
<evidence type="ECO:0000259" key="4">
    <source>
        <dbReference type="PROSITE" id="PS51677"/>
    </source>
</evidence>
<dbReference type="InterPro" id="IPR050248">
    <property type="entry name" value="Polysacc_deacetylase_ArnD"/>
</dbReference>
<feature type="chain" id="PRO_5003186989" evidence="3">
    <location>
        <begin position="20"/>
        <end position="296"/>
    </location>
</feature>
<dbReference type="GO" id="GO:0016810">
    <property type="term" value="F:hydrolase activity, acting on carbon-nitrogen (but not peptide) bonds"/>
    <property type="evidence" value="ECO:0007669"/>
    <property type="project" value="InterPro"/>
</dbReference>
<dbReference type="InterPro" id="IPR011330">
    <property type="entry name" value="Glyco_hydro/deAcase_b/a-brl"/>
</dbReference>
<dbReference type="HOGENOM" id="CLU_071828_0_0_10"/>
<protein>
    <submittedName>
        <fullName evidence="5">Polysaccharide deacetylase</fullName>
    </submittedName>
</protein>
<dbReference type="GO" id="GO:0046872">
    <property type="term" value="F:metal ion binding"/>
    <property type="evidence" value="ECO:0007669"/>
    <property type="project" value="UniProtKB-KW"/>
</dbReference>
<dbReference type="GO" id="GO:0016020">
    <property type="term" value="C:membrane"/>
    <property type="evidence" value="ECO:0007669"/>
    <property type="project" value="TreeGrafter"/>
</dbReference>
<dbReference type="Proteomes" id="UP000007435">
    <property type="component" value="Chromosome"/>
</dbReference>
<gene>
    <name evidence="5" type="ordered locus">Lbys_3258</name>
</gene>
<dbReference type="CDD" id="cd10960">
    <property type="entry name" value="CE4_NodB_like_1"/>
    <property type="match status" value="1"/>
</dbReference>
<reference key="1">
    <citation type="submission" date="2010-11" db="EMBL/GenBank/DDBJ databases">
        <title>The complete genome of Leadbetterella byssophila DSM 17132.</title>
        <authorList>
            <consortium name="US DOE Joint Genome Institute (JGI-PGF)"/>
            <person name="Lucas S."/>
            <person name="Copeland A."/>
            <person name="Lapidus A."/>
            <person name="Glavina del Rio T."/>
            <person name="Dalin E."/>
            <person name="Tice H."/>
            <person name="Bruce D."/>
            <person name="Goodwin L."/>
            <person name="Pitluck S."/>
            <person name="Kyrpides N."/>
            <person name="Mavromatis K."/>
            <person name="Ivanova N."/>
            <person name="Teshima H."/>
            <person name="Brettin T."/>
            <person name="Detter J.C."/>
            <person name="Han C."/>
            <person name="Tapia R."/>
            <person name="Land M."/>
            <person name="Hauser L."/>
            <person name="Markowitz V."/>
            <person name="Cheng J.-F."/>
            <person name="Hugenholtz P."/>
            <person name="Woyke T."/>
            <person name="Wu D."/>
            <person name="Tindall B."/>
            <person name="Pomrenke H.G."/>
            <person name="Brambilla E."/>
            <person name="Klenk H.-P."/>
            <person name="Eisen J.A."/>
        </authorList>
    </citation>
    <scope>NUCLEOTIDE SEQUENCE [LARGE SCALE GENOMIC DNA]</scope>
    <source>
        <strain>DSM 17132</strain>
    </source>
</reference>
<dbReference type="STRING" id="649349.Lbys_3258"/>
<dbReference type="PROSITE" id="PS51677">
    <property type="entry name" value="NODB"/>
    <property type="match status" value="1"/>
</dbReference>
<sequence>MKKLVLLGFAFAVTLTARAQKYVAFTMDDLPFVGNYDSASIYSEGILQAFDKFGIKAVGFVNDKFVLDQKDKGTKVLQAWLEKGHELGNHTFSHMSLTESPLEDYIEDIKAGQQYSAELQKKYNGQEMRYFRHPYLQTGNDSLKRYGLEAALQGMSLQAVPVTLDGSDWYFNHAYVKSNRKEEIAKAYINYTLDNVAYLEKLTAEIHEGSAAHIFLVHANPLNAKYLSTILQALKDRGYQFISVDKALSHPIYQKPDTVIVPGGFSWLHRWRISTKQKTSLKEPEIPRFVKEAYEK</sequence>
<organism evidence="5 6">
    <name type="scientific">Leadbetterella byssophila (strain DSM 17132 / JCM 16389 / KACC 11308 / NBRC 106382 / 4M15)</name>
    <dbReference type="NCBI Taxonomy" id="649349"/>
    <lineage>
        <taxon>Bacteria</taxon>
        <taxon>Pseudomonadati</taxon>
        <taxon>Bacteroidota</taxon>
        <taxon>Cytophagia</taxon>
        <taxon>Cytophagales</taxon>
        <taxon>Leadbetterellaceae</taxon>
        <taxon>Leadbetterella</taxon>
    </lineage>
</organism>
<dbReference type="OrthoDB" id="115239at2"/>
<evidence type="ECO:0000256" key="3">
    <source>
        <dbReference type="SAM" id="SignalP"/>
    </source>
</evidence>
<dbReference type="PANTHER" id="PTHR10587:SF133">
    <property type="entry name" value="CHITIN DEACETYLASE 1-RELATED"/>
    <property type="match status" value="1"/>
</dbReference>
<dbReference type="InterPro" id="IPR002509">
    <property type="entry name" value="NODB_dom"/>
</dbReference>
<evidence type="ECO:0000256" key="1">
    <source>
        <dbReference type="ARBA" id="ARBA00022723"/>
    </source>
</evidence>
<dbReference type="AlphaFoldDB" id="E4RWH8"/>
<accession>E4RWH8</accession>
<evidence type="ECO:0000256" key="2">
    <source>
        <dbReference type="ARBA" id="ARBA00022801"/>
    </source>
</evidence>
<proteinExistence type="predicted"/>